<comment type="caution">
    <text evidence="1">The sequence shown here is derived from an EMBL/GenBank/DDBJ whole genome shotgun (WGS) entry which is preliminary data.</text>
</comment>
<dbReference type="Proteomes" id="UP001139646">
    <property type="component" value="Unassembled WGS sequence"/>
</dbReference>
<name>A0ABS9X677_9GAMM</name>
<dbReference type="EMBL" id="JAKKSL010000006">
    <property type="protein sequence ID" value="MCI2285741.1"/>
    <property type="molecule type" value="Genomic_DNA"/>
</dbReference>
<dbReference type="PROSITE" id="PS51257">
    <property type="entry name" value="PROKAR_LIPOPROTEIN"/>
    <property type="match status" value="1"/>
</dbReference>
<evidence type="ECO:0000313" key="1">
    <source>
        <dbReference type="EMBL" id="MCI2285741.1"/>
    </source>
</evidence>
<proteinExistence type="predicted"/>
<gene>
    <name evidence="1" type="ORF">L3081_23135</name>
</gene>
<accession>A0ABS9X677</accession>
<sequence length="125" mass="14156">MKALIFILVIFVIGCNNDSEIAEYNLIISTVDINGDAYPLSEIVWWYESNPDIRYNLECDAEVCSTWEFPLEVEGSIFMRGSNTVLFENDPACWEVFDGESNLVVDANIEQKLDLNIIFNGSVCT</sequence>
<reference evidence="1" key="1">
    <citation type="submission" date="2022-01" db="EMBL/GenBank/DDBJ databases">
        <title>Colwellia maritima, isolated from seawater.</title>
        <authorList>
            <person name="Kristyanto S."/>
            <person name="Jung J."/>
            <person name="Jeon C.O."/>
        </authorList>
    </citation>
    <scope>NUCLEOTIDE SEQUENCE</scope>
    <source>
        <strain evidence="1">MSW7</strain>
    </source>
</reference>
<protein>
    <submittedName>
        <fullName evidence="1">Uncharacterized protein</fullName>
    </submittedName>
</protein>
<evidence type="ECO:0000313" key="2">
    <source>
        <dbReference type="Proteomes" id="UP001139646"/>
    </source>
</evidence>
<dbReference type="RefSeq" id="WP_242288622.1">
    <property type="nucleotide sequence ID" value="NZ_JAKKSL010000006.1"/>
</dbReference>
<keyword evidence="2" id="KW-1185">Reference proteome</keyword>
<organism evidence="1 2">
    <name type="scientific">Colwellia maritima</name>
    <dbReference type="NCBI Taxonomy" id="2912588"/>
    <lineage>
        <taxon>Bacteria</taxon>
        <taxon>Pseudomonadati</taxon>
        <taxon>Pseudomonadota</taxon>
        <taxon>Gammaproteobacteria</taxon>
        <taxon>Alteromonadales</taxon>
        <taxon>Colwelliaceae</taxon>
        <taxon>Colwellia</taxon>
    </lineage>
</organism>